<evidence type="ECO:0000259" key="4">
    <source>
        <dbReference type="PROSITE" id="PS50165"/>
    </source>
</evidence>
<feature type="domain" description="UVR" evidence="2">
    <location>
        <begin position="253"/>
        <end position="288"/>
    </location>
</feature>
<accession>A0A2M7R7P4</accession>
<dbReference type="CDD" id="cd10434">
    <property type="entry name" value="GIY-YIG_UvrC_Cho"/>
    <property type="match status" value="1"/>
</dbReference>
<feature type="domain" description="GIY-YIG" evidence="3">
    <location>
        <begin position="13"/>
        <end position="88"/>
    </location>
</feature>
<dbReference type="Gene3D" id="3.40.1440.10">
    <property type="entry name" value="GIY-YIG endonuclease"/>
    <property type="match status" value="1"/>
</dbReference>
<feature type="non-terminal residue" evidence="5">
    <location>
        <position position="1"/>
    </location>
</feature>
<sequence>KYLKKEVINKLPKTAGVYCFKGGKGFLYIGKATNLRERVKNHFLQPSYRDGLFLDKVKKIGYLKTDSEIEALILEANLIKKYQPKYNTMWRDDKNYFYVGITKDGFPRVFITHQIKTQNQSTKQSFMLGRAHKIMCSGSKLSPATAPPINYGRGLGGQATQNHNSKVKTLYLGPFVDGKSLKATLKVLRKVFPYRTCRILPKHPCLWYHLSRCPAPCLFKSKILEVPAIKEKLKKEVQRNVNSLSKIIGGKKAQVLKELKREMQKLSRAQNFEKAAKIRDQIKALEMVLAHAKVFEGFYPSQKINWLQIQKNLQKILKTKKNIARIEAYDISNIQGEAATGSMVTFINGFPDKSQYRKFRIKYAGKSRTRAKPGTRAELSAGQSRSELRSTSGLGAGLTPHRNEVSGAGPNDIAMLKECLIRRIKHSEWPYPDLILIDGGISQLNAARKSKIQNLKSKKIPLIALAKRKNELYIEGQKKPILLKSLSREIFNLILQLRDEAHRFAISYYRKLRKKALIDPE</sequence>
<dbReference type="GO" id="GO:0009380">
    <property type="term" value="C:excinuclease repair complex"/>
    <property type="evidence" value="ECO:0007669"/>
    <property type="project" value="TreeGrafter"/>
</dbReference>
<organism evidence="5 6">
    <name type="scientific">Candidatus Nealsonbacteria bacterium CG_4_10_14_0_8_um_filter_37_14</name>
    <dbReference type="NCBI Taxonomy" id="1974684"/>
    <lineage>
        <taxon>Bacteria</taxon>
        <taxon>Candidatus Nealsoniibacteriota</taxon>
    </lineage>
</organism>
<dbReference type="InterPro" id="IPR038476">
    <property type="entry name" value="UvrC_RNase_H_dom_sf"/>
</dbReference>
<evidence type="ECO:0008006" key="7">
    <source>
        <dbReference type="Google" id="ProtNLM"/>
    </source>
</evidence>
<dbReference type="InterPro" id="IPR036876">
    <property type="entry name" value="UVR_dom_sf"/>
</dbReference>
<reference evidence="6" key="1">
    <citation type="submission" date="2017-09" db="EMBL/GenBank/DDBJ databases">
        <title>Depth-based differentiation of microbial function through sediment-hosted aquifers and enrichment of novel symbionts in the deep terrestrial subsurface.</title>
        <authorList>
            <person name="Probst A.J."/>
            <person name="Ladd B."/>
            <person name="Jarett J.K."/>
            <person name="Geller-Mcgrath D.E."/>
            <person name="Sieber C.M.K."/>
            <person name="Emerson J.B."/>
            <person name="Anantharaman K."/>
            <person name="Thomas B.C."/>
            <person name="Malmstrom R."/>
            <person name="Stieglmeier M."/>
            <person name="Klingl A."/>
            <person name="Woyke T."/>
            <person name="Ryan C.M."/>
            <person name="Banfield J.F."/>
        </authorList>
    </citation>
    <scope>NUCLEOTIDE SEQUENCE [LARGE SCALE GENOMIC DNA]</scope>
</reference>
<dbReference type="Gene3D" id="3.30.420.340">
    <property type="entry name" value="UvrC, RNAse H endonuclease domain"/>
    <property type="match status" value="1"/>
</dbReference>
<dbReference type="PANTHER" id="PTHR30562">
    <property type="entry name" value="UVRC/OXIDOREDUCTASE"/>
    <property type="match status" value="1"/>
</dbReference>
<dbReference type="PROSITE" id="PS50164">
    <property type="entry name" value="GIY_YIG"/>
    <property type="match status" value="1"/>
</dbReference>
<evidence type="ECO:0000313" key="6">
    <source>
        <dbReference type="Proteomes" id="UP000230767"/>
    </source>
</evidence>
<feature type="domain" description="UvrC family homology region profile" evidence="4">
    <location>
        <begin position="301"/>
        <end position="449"/>
    </location>
</feature>
<dbReference type="PROSITE" id="PS50165">
    <property type="entry name" value="UVRC"/>
    <property type="match status" value="1"/>
</dbReference>
<dbReference type="Proteomes" id="UP000230767">
    <property type="component" value="Unassembled WGS sequence"/>
</dbReference>
<dbReference type="Pfam" id="PF01541">
    <property type="entry name" value="GIY-YIG"/>
    <property type="match status" value="1"/>
</dbReference>
<dbReference type="SUPFAM" id="SSF82771">
    <property type="entry name" value="GIY-YIG endonuclease"/>
    <property type="match status" value="1"/>
</dbReference>
<dbReference type="GO" id="GO:0006289">
    <property type="term" value="P:nucleotide-excision repair"/>
    <property type="evidence" value="ECO:0007669"/>
    <property type="project" value="InterPro"/>
</dbReference>
<dbReference type="InterPro" id="IPR000305">
    <property type="entry name" value="GIY-YIG_endonuc"/>
</dbReference>
<protein>
    <recommendedName>
        <fullName evidence="7">Excinuclease ABC subunit C</fullName>
    </recommendedName>
</protein>
<proteinExistence type="predicted"/>
<comment type="caution">
    <text evidence="5">The sequence shown here is derived from an EMBL/GenBank/DDBJ whole genome shotgun (WGS) entry which is preliminary data.</text>
</comment>
<dbReference type="SMART" id="SM00465">
    <property type="entry name" value="GIYc"/>
    <property type="match status" value="1"/>
</dbReference>
<dbReference type="Gene3D" id="4.10.860.10">
    <property type="entry name" value="UVR domain"/>
    <property type="match status" value="1"/>
</dbReference>
<name>A0A2M7R7P4_9BACT</name>
<gene>
    <name evidence="5" type="ORF">COY73_01570</name>
</gene>
<dbReference type="PROSITE" id="PS50151">
    <property type="entry name" value="UVR"/>
    <property type="match status" value="1"/>
</dbReference>
<dbReference type="Pfam" id="PF08459">
    <property type="entry name" value="UvrC_RNaseH_dom"/>
    <property type="match status" value="2"/>
</dbReference>
<feature type="region of interest" description="Disordered" evidence="1">
    <location>
        <begin position="367"/>
        <end position="402"/>
    </location>
</feature>
<dbReference type="SUPFAM" id="SSF46600">
    <property type="entry name" value="C-terminal UvrC-binding domain of UvrB"/>
    <property type="match status" value="1"/>
</dbReference>
<dbReference type="InterPro" id="IPR047296">
    <property type="entry name" value="GIY-YIG_UvrC_Cho"/>
</dbReference>
<dbReference type="GO" id="GO:0009381">
    <property type="term" value="F:excinuclease ABC activity"/>
    <property type="evidence" value="ECO:0007669"/>
    <property type="project" value="InterPro"/>
</dbReference>
<dbReference type="Pfam" id="PF02151">
    <property type="entry name" value="UVR"/>
    <property type="match status" value="1"/>
</dbReference>
<evidence type="ECO:0000256" key="1">
    <source>
        <dbReference type="SAM" id="MobiDB-lite"/>
    </source>
</evidence>
<dbReference type="InterPro" id="IPR001162">
    <property type="entry name" value="UvrC_RNase_H_dom"/>
</dbReference>
<dbReference type="AlphaFoldDB" id="A0A2M7R7P4"/>
<evidence type="ECO:0000259" key="2">
    <source>
        <dbReference type="PROSITE" id="PS50151"/>
    </source>
</evidence>
<dbReference type="InterPro" id="IPR001943">
    <property type="entry name" value="UVR_dom"/>
</dbReference>
<dbReference type="EMBL" id="PFLW01000042">
    <property type="protein sequence ID" value="PIY89190.1"/>
    <property type="molecule type" value="Genomic_DNA"/>
</dbReference>
<feature type="compositionally biased region" description="Polar residues" evidence="1">
    <location>
        <begin position="381"/>
        <end position="393"/>
    </location>
</feature>
<dbReference type="InterPro" id="IPR035901">
    <property type="entry name" value="GIY-YIG_endonuc_sf"/>
</dbReference>
<dbReference type="PANTHER" id="PTHR30562:SF1">
    <property type="entry name" value="UVRABC SYSTEM PROTEIN C"/>
    <property type="match status" value="1"/>
</dbReference>
<evidence type="ECO:0000259" key="3">
    <source>
        <dbReference type="PROSITE" id="PS50164"/>
    </source>
</evidence>
<dbReference type="InterPro" id="IPR050066">
    <property type="entry name" value="UvrABC_protein_C"/>
</dbReference>
<evidence type="ECO:0000313" key="5">
    <source>
        <dbReference type="EMBL" id="PIY89190.1"/>
    </source>
</evidence>